<dbReference type="EMBL" id="JACHJL010000026">
    <property type="protein sequence ID" value="MBB5939656.1"/>
    <property type="molecule type" value="Genomic_DNA"/>
</dbReference>
<dbReference type="AlphaFoldDB" id="A0A7W9QG48"/>
<sequence length="107" mass="11610">MGLLVRCRNPPYVLPFADGDLRWLDAVERVLNTAMSDAADRDGGARYIDTYAISRGHDACTPHDQAWTQGEDIDPLAAASYHPRRAAMVGVVAQVKCVPEVEARASG</sequence>
<gene>
    <name evidence="1" type="ORF">FHS42_006752</name>
</gene>
<proteinExistence type="predicted"/>
<evidence type="ECO:0000313" key="2">
    <source>
        <dbReference type="Proteomes" id="UP000588098"/>
    </source>
</evidence>
<accession>A0A7W9QG48</accession>
<evidence type="ECO:0000313" key="1">
    <source>
        <dbReference type="EMBL" id="MBB5939656.1"/>
    </source>
</evidence>
<name>A0A7W9QG48_9ACTN</name>
<dbReference type="RefSeq" id="WP_184579111.1">
    <property type="nucleotide sequence ID" value="NZ_JACHJL010000026.1"/>
</dbReference>
<comment type="caution">
    <text evidence="1">The sequence shown here is derived from an EMBL/GenBank/DDBJ whole genome shotgun (WGS) entry which is preliminary data.</text>
</comment>
<dbReference type="Gene3D" id="3.40.50.1110">
    <property type="entry name" value="SGNH hydrolase"/>
    <property type="match status" value="1"/>
</dbReference>
<organism evidence="1 2">
    <name type="scientific">Streptomyces zagrosensis</name>
    <dbReference type="NCBI Taxonomy" id="1042984"/>
    <lineage>
        <taxon>Bacteria</taxon>
        <taxon>Bacillati</taxon>
        <taxon>Actinomycetota</taxon>
        <taxon>Actinomycetes</taxon>
        <taxon>Kitasatosporales</taxon>
        <taxon>Streptomycetaceae</taxon>
        <taxon>Streptomyces</taxon>
    </lineage>
</organism>
<dbReference type="SUPFAM" id="SSF52266">
    <property type="entry name" value="SGNH hydrolase"/>
    <property type="match status" value="1"/>
</dbReference>
<reference evidence="1 2" key="1">
    <citation type="submission" date="2020-08" db="EMBL/GenBank/DDBJ databases">
        <title>Genomic Encyclopedia of Type Strains, Phase III (KMG-III): the genomes of soil and plant-associated and newly described type strains.</title>
        <authorList>
            <person name="Whitman W."/>
        </authorList>
    </citation>
    <scope>NUCLEOTIDE SEQUENCE [LARGE SCALE GENOMIC DNA]</scope>
    <source>
        <strain evidence="1 2">CECT 8305</strain>
    </source>
</reference>
<dbReference type="Proteomes" id="UP000588098">
    <property type="component" value="Unassembled WGS sequence"/>
</dbReference>
<protein>
    <submittedName>
        <fullName evidence="1">Uncharacterized protein</fullName>
    </submittedName>
</protein>
<keyword evidence="2" id="KW-1185">Reference proteome</keyword>
<dbReference type="InterPro" id="IPR036514">
    <property type="entry name" value="SGNH_hydro_sf"/>
</dbReference>